<dbReference type="STRING" id="335543.Sfum_3137"/>
<organism evidence="5 6">
    <name type="scientific">Syntrophobacter fumaroxidans (strain DSM 10017 / MPOB)</name>
    <dbReference type="NCBI Taxonomy" id="335543"/>
    <lineage>
        <taxon>Bacteria</taxon>
        <taxon>Pseudomonadati</taxon>
        <taxon>Thermodesulfobacteriota</taxon>
        <taxon>Syntrophobacteria</taxon>
        <taxon>Syntrophobacterales</taxon>
        <taxon>Syntrophobacteraceae</taxon>
        <taxon>Syntrophobacter</taxon>
    </lineage>
</organism>
<dbReference type="eggNOG" id="COG1146">
    <property type="taxonomic scope" value="Bacteria"/>
</dbReference>
<dbReference type="InParanoid" id="A0LN08"/>
<dbReference type="Proteomes" id="UP000001784">
    <property type="component" value="Chromosome"/>
</dbReference>
<evidence type="ECO:0000256" key="3">
    <source>
        <dbReference type="ARBA" id="ARBA00023014"/>
    </source>
</evidence>
<dbReference type="GO" id="GO:0051536">
    <property type="term" value="F:iron-sulfur cluster binding"/>
    <property type="evidence" value="ECO:0007669"/>
    <property type="project" value="UniProtKB-KW"/>
</dbReference>
<accession>A0LN08</accession>
<keyword evidence="3" id="KW-0411">Iron-sulfur</keyword>
<proteinExistence type="predicted"/>
<keyword evidence="1" id="KW-0479">Metal-binding</keyword>
<evidence type="ECO:0000313" key="6">
    <source>
        <dbReference type="Proteomes" id="UP000001784"/>
    </source>
</evidence>
<reference evidence="5 6" key="1">
    <citation type="submission" date="2006-10" db="EMBL/GenBank/DDBJ databases">
        <title>Complete sequence of Syntrophobacter fumaroxidans MPOB.</title>
        <authorList>
            <consortium name="US DOE Joint Genome Institute"/>
            <person name="Copeland A."/>
            <person name="Lucas S."/>
            <person name="Lapidus A."/>
            <person name="Barry K."/>
            <person name="Detter J.C."/>
            <person name="Glavina del Rio T."/>
            <person name="Hammon N."/>
            <person name="Israni S."/>
            <person name="Pitluck S."/>
            <person name="Goltsman E.G."/>
            <person name="Martinez M."/>
            <person name="Schmutz J."/>
            <person name="Larimer F."/>
            <person name="Land M."/>
            <person name="Hauser L."/>
            <person name="Kyrpides N."/>
            <person name="Kim E."/>
            <person name="Boone D.R."/>
            <person name="Brockman F."/>
            <person name="Culley D."/>
            <person name="Ferry J."/>
            <person name="Gunsalus R."/>
            <person name="McInerney M.J."/>
            <person name="Morrison M."/>
            <person name="Plugge C."/>
            <person name="Rohlin L."/>
            <person name="Scholten J."/>
            <person name="Sieber J."/>
            <person name="Stams A.J.M."/>
            <person name="Worm P."/>
            <person name="Henstra A.M."/>
            <person name="Richardson P."/>
        </authorList>
    </citation>
    <scope>NUCLEOTIDE SEQUENCE [LARGE SCALE GENOMIC DNA]</scope>
    <source>
        <strain evidence="6">DSM 10017 / MPOB</strain>
    </source>
</reference>
<dbReference type="AlphaFoldDB" id="A0LN08"/>
<dbReference type="SUPFAM" id="SSF54862">
    <property type="entry name" value="4Fe-4S ferredoxins"/>
    <property type="match status" value="1"/>
</dbReference>
<dbReference type="KEGG" id="sfu:Sfum_3137"/>
<evidence type="ECO:0000259" key="4">
    <source>
        <dbReference type="PROSITE" id="PS51379"/>
    </source>
</evidence>
<feature type="domain" description="4Fe-4S ferredoxin-type" evidence="4">
    <location>
        <begin position="2"/>
        <end position="34"/>
    </location>
</feature>
<evidence type="ECO:0000313" key="5">
    <source>
        <dbReference type="EMBL" id="ABK18810.1"/>
    </source>
</evidence>
<dbReference type="PROSITE" id="PS51379">
    <property type="entry name" value="4FE4S_FER_2"/>
    <property type="match status" value="2"/>
</dbReference>
<name>A0LN08_SYNFM</name>
<dbReference type="EMBL" id="CP000478">
    <property type="protein sequence ID" value="ABK18810.1"/>
    <property type="molecule type" value="Genomic_DNA"/>
</dbReference>
<dbReference type="GO" id="GO:0047553">
    <property type="term" value="F:2-oxoglutarate synthase activity"/>
    <property type="evidence" value="ECO:0007669"/>
    <property type="project" value="UniProtKB-EC"/>
</dbReference>
<gene>
    <name evidence="5" type="ordered locus">Sfum_3137</name>
</gene>
<feature type="domain" description="4Fe-4S ferredoxin-type" evidence="4">
    <location>
        <begin position="41"/>
        <end position="71"/>
    </location>
</feature>
<dbReference type="InterPro" id="IPR017896">
    <property type="entry name" value="4Fe4S_Fe-S-bd"/>
</dbReference>
<dbReference type="OrthoDB" id="9804603at2"/>
<dbReference type="PROSITE" id="PS00198">
    <property type="entry name" value="4FE4S_FER_1"/>
    <property type="match status" value="1"/>
</dbReference>
<evidence type="ECO:0000256" key="1">
    <source>
        <dbReference type="ARBA" id="ARBA00022723"/>
    </source>
</evidence>
<dbReference type="Gene3D" id="3.30.70.20">
    <property type="match status" value="1"/>
</dbReference>
<keyword evidence="5" id="KW-0560">Oxidoreductase</keyword>
<dbReference type="EC" id="1.2.7.3" evidence="5"/>
<dbReference type="InterPro" id="IPR017900">
    <property type="entry name" value="4Fe4S_Fe_S_CS"/>
</dbReference>
<dbReference type="GO" id="GO:0046872">
    <property type="term" value="F:metal ion binding"/>
    <property type="evidence" value="ECO:0007669"/>
    <property type="project" value="UniProtKB-KW"/>
</dbReference>
<protein>
    <submittedName>
        <fullName evidence="5">2-oxoglutarate ferredoxin oxidoreductase, delta subunit</fullName>
        <ecNumber evidence="5">1.2.7.3</ecNumber>
    </submittedName>
</protein>
<evidence type="ECO:0000256" key="2">
    <source>
        <dbReference type="ARBA" id="ARBA00023004"/>
    </source>
</evidence>
<dbReference type="RefSeq" id="WP_011699935.1">
    <property type="nucleotide sequence ID" value="NC_008554.1"/>
</dbReference>
<keyword evidence="2" id="KW-0408">Iron</keyword>
<keyword evidence="6" id="KW-1185">Reference proteome</keyword>
<sequence>MPTVTIFEQSCKGVEDCGICTFVCPKGLFKTSREMNQNGYLPPEVENREECTACLNCMIYCPDFAIVVETDAEVQTTNQEDEDE</sequence>
<dbReference type="HOGENOM" id="CLU_139698_5_3_7"/>